<dbReference type="SMART" id="SM00545">
    <property type="entry name" value="JmjN"/>
    <property type="match status" value="1"/>
</dbReference>
<dbReference type="GO" id="GO:0003677">
    <property type="term" value="F:DNA binding"/>
    <property type="evidence" value="ECO:0007669"/>
    <property type="project" value="InterPro"/>
</dbReference>
<accession>A0A1I7X052</accession>
<evidence type="ECO:0000256" key="3">
    <source>
        <dbReference type="SAM" id="Phobius"/>
    </source>
</evidence>
<dbReference type="Gene3D" id="2.60.120.650">
    <property type="entry name" value="Cupin"/>
    <property type="match status" value="1"/>
</dbReference>
<dbReference type="GO" id="GO:0000785">
    <property type="term" value="C:chromatin"/>
    <property type="evidence" value="ECO:0007669"/>
    <property type="project" value="TreeGrafter"/>
</dbReference>
<dbReference type="Proteomes" id="UP000095283">
    <property type="component" value="Unplaced"/>
</dbReference>
<dbReference type="GO" id="GO:0006355">
    <property type="term" value="P:regulation of DNA-templated transcription"/>
    <property type="evidence" value="ECO:0007669"/>
    <property type="project" value="TreeGrafter"/>
</dbReference>
<dbReference type="GO" id="GO:0046872">
    <property type="term" value="F:metal ion binding"/>
    <property type="evidence" value="ECO:0007669"/>
    <property type="project" value="UniProtKB-KW"/>
</dbReference>
<dbReference type="GO" id="GO:0034647">
    <property type="term" value="F:histone H3K4me/H3K4me2/H3K4me3 demethylase activity"/>
    <property type="evidence" value="ECO:0007669"/>
    <property type="project" value="TreeGrafter"/>
</dbReference>
<keyword evidence="3" id="KW-1133">Transmembrane helix</keyword>
<feature type="domain" description="JmjN" evidence="4">
    <location>
        <begin position="17"/>
        <end position="58"/>
    </location>
</feature>
<evidence type="ECO:0000313" key="6">
    <source>
        <dbReference type="WBParaSite" id="Hba_10832"/>
    </source>
</evidence>
<dbReference type="PANTHER" id="PTHR10694">
    <property type="entry name" value="LYSINE-SPECIFIC DEMETHYLASE"/>
    <property type="match status" value="1"/>
</dbReference>
<keyword evidence="5" id="KW-1185">Reference proteome</keyword>
<keyword evidence="3" id="KW-0812">Transmembrane</keyword>
<feature type="transmembrane region" description="Helical" evidence="3">
    <location>
        <begin position="227"/>
        <end position="257"/>
    </location>
</feature>
<dbReference type="WBParaSite" id="Hba_10832">
    <property type="protein sequence ID" value="Hba_10832"/>
    <property type="gene ID" value="Hba_10832"/>
</dbReference>
<keyword evidence="1" id="KW-0479">Metal-binding</keyword>
<evidence type="ECO:0000256" key="1">
    <source>
        <dbReference type="ARBA" id="ARBA00022723"/>
    </source>
</evidence>
<dbReference type="InterPro" id="IPR003349">
    <property type="entry name" value="JmjN"/>
</dbReference>
<dbReference type="InterPro" id="IPR036431">
    <property type="entry name" value="ARID_dom_sf"/>
</dbReference>
<reference evidence="6" key="1">
    <citation type="submission" date="2016-11" db="UniProtKB">
        <authorList>
            <consortium name="WormBaseParasite"/>
        </authorList>
    </citation>
    <scope>IDENTIFICATION</scope>
</reference>
<organism evidence="5 6">
    <name type="scientific">Heterorhabditis bacteriophora</name>
    <name type="common">Entomopathogenic nematode worm</name>
    <dbReference type="NCBI Taxonomy" id="37862"/>
    <lineage>
        <taxon>Eukaryota</taxon>
        <taxon>Metazoa</taxon>
        <taxon>Ecdysozoa</taxon>
        <taxon>Nematoda</taxon>
        <taxon>Chromadorea</taxon>
        <taxon>Rhabditida</taxon>
        <taxon>Rhabditina</taxon>
        <taxon>Rhabditomorpha</taxon>
        <taxon>Strongyloidea</taxon>
        <taxon>Heterorhabditidae</taxon>
        <taxon>Heterorhabditis</taxon>
    </lineage>
</organism>
<dbReference type="SUPFAM" id="SSF46774">
    <property type="entry name" value="ARID-like"/>
    <property type="match status" value="1"/>
</dbReference>
<proteinExistence type="predicted"/>
<name>A0A1I7X052_HETBA</name>
<keyword evidence="3" id="KW-0472">Membrane</keyword>
<dbReference type="PANTHER" id="PTHR10694:SF33">
    <property type="entry name" value="LYSINE-SPECIFIC DEMETHYLASE 5"/>
    <property type="match status" value="1"/>
</dbReference>
<protein>
    <submittedName>
        <fullName evidence="6">JmjN domain-containing protein</fullName>
    </submittedName>
</protein>
<evidence type="ECO:0000259" key="4">
    <source>
        <dbReference type="PROSITE" id="PS51183"/>
    </source>
</evidence>
<dbReference type="GO" id="GO:0005634">
    <property type="term" value="C:nucleus"/>
    <property type="evidence" value="ECO:0007669"/>
    <property type="project" value="TreeGrafter"/>
</dbReference>
<sequence length="555" mass="65563">MERFDKFYRNFDRPPFAPVYYPTPEEFADPIAYVAKIRPEAEEYGVVKIVPPENFKPPFAIDSETFEFTPRIQRLNEIEAIVRERLVGNHLLTIFKFGIVMMLVFILSNCVDCNYILSYMQYIFYLKVFTERLVHYWSLQGVEFKMPWVDNKYLDLFKLYKNMEEKDLVKDEEDFDDDVKEESAEDCSPTMQGRRRAARPQGRMMAGLPQPKKARMGIVQQQLQKSIYYITIFLFISIKDMIVRILLGQICIIIISISKRESVGRAMVLKSGVKKSLKENFEQILYLVILYRYTLEELVPMIRKLEERTTLYFEWKEQVDSVLNDTKQKPSKSRALLNGKIRTRFSSFYNLFYFLGFLKSFRSDSSVSSSCSKSNTYYFWNFLSKALKLNEKKYLETLLNLTLIYLDLWRDFCISRVLLNSDLHKQMNKLEIFTRRISSLFQKPNSYYNLVEIIRDRDDLAALAEGQTMARYLHSPSESNDEWFVNRNLLDNLMLEEYYIVIGALQTSNTNRSARETCVCAMEKDSDKEGGLLICILCRAKYHEQSLFYKFIILL</sequence>
<dbReference type="Pfam" id="PF02375">
    <property type="entry name" value="JmjN"/>
    <property type="match status" value="1"/>
</dbReference>
<feature type="transmembrane region" description="Helical" evidence="3">
    <location>
        <begin position="91"/>
        <end position="108"/>
    </location>
</feature>
<keyword evidence="2" id="KW-0408">Iron</keyword>
<dbReference type="AlphaFoldDB" id="A0A1I7X052"/>
<evidence type="ECO:0000256" key="2">
    <source>
        <dbReference type="ARBA" id="ARBA00023004"/>
    </source>
</evidence>
<evidence type="ECO:0000313" key="5">
    <source>
        <dbReference type="Proteomes" id="UP000095283"/>
    </source>
</evidence>
<dbReference type="PROSITE" id="PS51183">
    <property type="entry name" value="JMJN"/>
    <property type="match status" value="1"/>
</dbReference>